<comment type="subcellular location">
    <subcellularLocation>
        <location evidence="1">Nucleus</location>
    </subcellularLocation>
</comment>
<gene>
    <name evidence="6" type="ORF">SEMRO_244_G097190.1</name>
</gene>
<dbReference type="AlphaFoldDB" id="A0A9N8H8L0"/>
<dbReference type="PANTHER" id="PTHR10015:SF206">
    <property type="entry name" value="HSF-TYPE DNA-BINDING DOMAIN-CONTAINING PROTEIN"/>
    <property type="match status" value="1"/>
</dbReference>
<dbReference type="SMART" id="SM00415">
    <property type="entry name" value="HSF"/>
    <property type="match status" value="1"/>
</dbReference>
<evidence type="ECO:0000259" key="5">
    <source>
        <dbReference type="SMART" id="SM00415"/>
    </source>
</evidence>
<evidence type="ECO:0000256" key="3">
    <source>
        <dbReference type="ARBA" id="ARBA00023242"/>
    </source>
</evidence>
<organism evidence="6 7">
    <name type="scientific">Seminavis robusta</name>
    <dbReference type="NCBI Taxonomy" id="568900"/>
    <lineage>
        <taxon>Eukaryota</taxon>
        <taxon>Sar</taxon>
        <taxon>Stramenopiles</taxon>
        <taxon>Ochrophyta</taxon>
        <taxon>Bacillariophyta</taxon>
        <taxon>Bacillariophyceae</taxon>
        <taxon>Bacillariophycidae</taxon>
        <taxon>Naviculales</taxon>
        <taxon>Naviculaceae</taxon>
        <taxon>Seminavis</taxon>
    </lineage>
</organism>
<accession>A0A9N8H8L0</accession>
<dbReference type="SUPFAM" id="SSF46785">
    <property type="entry name" value="Winged helix' DNA-binding domain"/>
    <property type="match status" value="1"/>
</dbReference>
<reference evidence="6" key="1">
    <citation type="submission" date="2020-06" db="EMBL/GenBank/DDBJ databases">
        <authorList>
            <consortium name="Plant Systems Biology data submission"/>
        </authorList>
    </citation>
    <scope>NUCLEOTIDE SEQUENCE</scope>
    <source>
        <strain evidence="6">D6</strain>
    </source>
</reference>
<dbReference type="PANTHER" id="PTHR10015">
    <property type="entry name" value="HEAT SHOCK TRANSCRIPTION FACTOR"/>
    <property type="match status" value="1"/>
</dbReference>
<dbReference type="Gene3D" id="1.10.10.10">
    <property type="entry name" value="Winged helix-like DNA-binding domain superfamily/Winged helix DNA-binding domain"/>
    <property type="match status" value="1"/>
</dbReference>
<protein>
    <submittedName>
        <fullName evidence="6">Heat stress transcription factor</fullName>
    </submittedName>
</protein>
<dbReference type="GO" id="GO:0003700">
    <property type="term" value="F:DNA-binding transcription factor activity"/>
    <property type="evidence" value="ECO:0007669"/>
    <property type="project" value="InterPro"/>
</dbReference>
<evidence type="ECO:0000313" key="6">
    <source>
        <dbReference type="EMBL" id="CAB9505808.1"/>
    </source>
</evidence>
<dbReference type="Pfam" id="PF00447">
    <property type="entry name" value="HSF_DNA-bind"/>
    <property type="match status" value="1"/>
</dbReference>
<dbReference type="InterPro" id="IPR000232">
    <property type="entry name" value="HSF_DNA-bd"/>
</dbReference>
<evidence type="ECO:0000256" key="2">
    <source>
        <dbReference type="ARBA" id="ARBA00023125"/>
    </source>
</evidence>
<keyword evidence="2" id="KW-0238">DNA-binding</keyword>
<name>A0A9N8H8L0_9STRA</name>
<evidence type="ECO:0000256" key="4">
    <source>
        <dbReference type="RuleBase" id="RU004020"/>
    </source>
</evidence>
<dbReference type="FunFam" id="1.10.10.10:FF:000479">
    <property type="entry name" value="Predicted protein"/>
    <property type="match status" value="1"/>
</dbReference>
<dbReference type="OrthoDB" id="47321at2759"/>
<keyword evidence="7" id="KW-1185">Reference proteome</keyword>
<keyword evidence="3" id="KW-0539">Nucleus</keyword>
<feature type="domain" description="HSF-type DNA-binding" evidence="5">
    <location>
        <begin position="48"/>
        <end position="146"/>
    </location>
</feature>
<evidence type="ECO:0000313" key="7">
    <source>
        <dbReference type="Proteomes" id="UP001153069"/>
    </source>
</evidence>
<sequence length="337" mass="36385">MAMNRGGSSKTLAIVEAKVVHNYNDYACKEIRESMENDNPVHAPGPGGDPPFPVKLHHALMELKMDGKESIVGWQPHGRCFIVRNPKLFAEQVLPLYFRQTKFQSFQRQLNLYGFKRLTQGPDKGGYYHELFLRGMSKLAARIIRTTIKNKGPRKAASPKTEPNLYSYPTLPGISNGLAEQTHQDLQTPVVCKAVKEPTPVATLVSPGTPFTKTASLPRALALSGLPVGPTIGRAVVSPREASLCLPNTSRLSLSGTASAVSLREMSSLIAHSELARLIQLPQLPPRPSGNFQVATATSLLGASAATICPTVASAVLGLSNPWFLTDKNSAQSSRLA</sequence>
<dbReference type="GO" id="GO:0043565">
    <property type="term" value="F:sequence-specific DNA binding"/>
    <property type="evidence" value="ECO:0007669"/>
    <property type="project" value="InterPro"/>
</dbReference>
<dbReference type="GO" id="GO:0005634">
    <property type="term" value="C:nucleus"/>
    <property type="evidence" value="ECO:0007669"/>
    <property type="project" value="UniProtKB-SubCell"/>
</dbReference>
<comment type="similarity">
    <text evidence="4">Belongs to the HSF family.</text>
</comment>
<proteinExistence type="inferred from homology"/>
<dbReference type="Proteomes" id="UP001153069">
    <property type="component" value="Unassembled WGS sequence"/>
</dbReference>
<dbReference type="EMBL" id="CAICTM010000243">
    <property type="protein sequence ID" value="CAB9505808.1"/>
    <property type="molecule type" value="Genomic_DNA"/>
</dbReference>
<dbReference type="InterPro" id="IPR036390">
    <property type="entry name" value="WH_DNA-bd_sf"/>
</dbReference>
<comment type="caution">
    <text evidence="6">The sequence shown here is derived from an EMBL/GenBank/DDBJ whole genome shotgun (WGS) entry which is preliminary data.</text>
</comment>
<evidence type="ECO:0000256" key="1">
    <source>
        <dbReference type="ARBA" id="ARBA00004123"/>
    </source>
</evidence>
<dbReference type="InterPro" id="IPR036388">
    <property type="entry name" value="WH-like_DNA-bd_sf"/>
</dbReference>